<feature type="binding site" evidence="1">
    <location>
        <begin position="9"/>
        <end position="11"/>
    </location>
    <ligand>
        <name>4-CDP-2-C-methyl-D-erythritol 2-phosphate</name>
        <dbReference type="ChEBI" id="CHEBI:57919"/>
    </ligand>
</feature>
<dbReference type="EMBL" id="CP006681">
    <property type="protein sequence ID" value="AHI53380.1"/>
    <property type="molecule type" value="Genomic_DNA"/>
</dbReference>
<dbReference type="HAMAP" id="MF_00107">
    <property type="entry name" value="IspF"/>
    <property type="match status" value="1"/>
</dbReference>
<keyword evidence="5" id="KW-1185">Reference proteome</keyword>
<dbReference type="NCBIfam" id="TIGR00151">
    <property type="entry name" value="ispF"/>
    <property type="match status" value="1"/>
</dbReference>
<comment type="subunit">
    <text evidence="1">Homotrimer.</text>
</comment>
<dbReference type="InterPro" id="IPR036571">
    <property type="entry name" value="MECDP_synthase_sf"/>
</dbReference>
<dbReference type="PATRIC" id="fig|1276246.3.peg.1036"/>
<keyword evidence="1" id="KW-0479">Metal-binding</keyword>
<keyword evidence="1 2" id="KW-0414">Isoprene biosynthesis</keyword>
<dbReference type="Proteomes" id="UP000019267">
    <property type="component" value="Chromosome"/>
</dbReference>
<comment type="pathway">
    <text evidence="1">Isoprenoid biosynthesis; isopentenyl diphosphate biosynthesis via DXP pathway; isopentenyl diphosphate from 1-deoxy-D-xylulose 5-phosphate: step 4/6.</text>
</comment>
<feature type="binding site" evidence="1">
    <location>
        <begin position="132"/>
        <end position="135"/>
    </location>
    <ligand>
        <name>4-CDP-2-C-methyl-D-erythritol 2-phosphate</name>
        <dbReference type="ChEBI" id="CHEBI:57919"/>
    </ligand>
</feature>
<dbReference type="Gene3D" id="3.30.1330.50">
    <property type="entry name" value="2-C-methyl-D-erythritol 2,4-cyclodiphosphate synthase"/>
    <property type="match status" value="1"/>
</dbReference>
<proteinExistence type="inferred from homology"/>
<feature type="binding site" evidence="1">
    <location>
        <position position="43"/>
    </location>
    <ligand>
        <name>a divalent metal cation</name>
        <dbReference type="ChEBI" id="CHEBI:60240"/>
    </ligand>
</feature>
<dbReference type="SUPFAM" id="SSF69765">
    <property type="entry name" value="IpsF-like"/>
    <property type="match status" value="1"/>
</dbReference>
<keyword evidence="1 2" id="KW-0456">Lyase</keyword>
<dbReference type="UniPathway" id="UPA00056">
    <property type="reaction ID" value="UER00095"/>
</dbReference>
<feature type="binding site" evidence="1">
    <location>
        <begin position="57"/>
        <end position="59"/>
    </location>
    <ligand>
        <name>4-CDP-2-C-methyl-D-erythritol 2-phosphate</name>
        <dbReference type="ChEBI" id="CHEBI:57919"/>
    </ligand>
</feature>
<dbReference type="GO" id="GO:0019288">
    <property type="term" value="P:isopentenyl diphosphate biosynthetic process, methylerythritol 4-phosphate pathway"/>
    <property type="evidence" value="ECO:0007669"/>
    <property type="project" value="UniProtKB-UniRule"/>
</dbReference>
<dbReference type="InterPro" id="IPR003526">
    <property type="entry name" value="MECDP_synthase"/>
</dbReference>
<accession>W6A911</accession>
<evidence type="ECO:0000313" key="5">
    <source>
        <dbReference type="Proteomes" id="UP000019267"/>
    </source>
</evidence>
<comment type="similarity">
    <text evidence="1 2">Belongs to the IspF family.</text>
</comment>
<dbReference type="Pfam" id="PF02542">
    <property type="entry name" value="YgbB"/>
    <property type="match status" value="1"/>
</dbReference>
<feature type="site" description="Transition state stabilizer" evidence="1">
    <location>
        <position position="133"/>
    </location>
</feature>
<dbReference type="PANTHER" id="PTHR43181">
    <property type="entry name" value="2-C-METHYL-D-ERYTHRITOL 2,4-CYCLODIPHOSPHATE SYNTHASE, CHLOROPLASTIC"/>
    <property type="match status" value="1"/>
</dbReference>
<dbReference type="GO" id="GO:0046872">
    <property type="term" value="F:metal ion binding"/>
    <property type="evidence" value="ECO:0007669"/>
    <property type="project" value="UniProtKB-KW"/>
</dbReference>
<organism evidence="4 5">
    <name type="scientific">Spiroplasma culicicola AES-1</name>
    <dbReference type="NCBI Taxonomy" id="1276246"/>
    <lineage>
        <taxon>Bacteria</taxon>
        <taxon>Bacillati</taxon>
        <taxon>Mycoplasmatota</taxon>
        <taxon>Mollicutes</taxon>
        <taxon>Entomoplasmatales</taxon>
        <taxon>Spiroplasmataceae</taxon>
        <taxon>Spiroplasma</taxon>
    </lineage>
</organism>
<comment type="caution">
    <text evidence="1">Lacks conserved residue(s) required for the propagation of feature annotation.</text>
</comment>
<reference evidence="4 5" key="1">
    <citation type="journal article" date="2014" name="Genome Biol. Evol.">
        <title>Molecular evolution of the substrate utilization strategies and putative virulence factors in mosquito-associated Spiroplasma species.</title>
        <authorList>
            <person name="Chang T.H."/>
            <person name="Lo W.S."/>
            <person name="Ku C."/>
            <person name="Chen L.L."/>
            <person name="Kuo C.H."/>
        </authorList>
    </citation>
    <scope>NUCLEOTIDE SEQUENCE [LARGE SCALE GENOMIC DNA]</scope>
    <source>
        <strain evidence="4">AES-1</strain>
    </source>
</reference>
<feature type="binding site" evidence="1">
    <location>
        <position position="9"/>
    </location>
    <ligand>
        <name>a divalent metal cation</name>
        <dbReference type="ChEBI" id="CHEBI:60240"/>
    </ligand>
</feature>
<dbReference type="OrthoDB" id="9804336at2"/>
<evidence type="ECO:0000256" key="2">
    <source>
        <dbReference type="RuleBase" id="RU004395"/>
    </source>
</evidence>
<comment type="cofactor">
    <cofactor evidence="1">
        <name>a divalent metal cation</name>
        <dbReference type="ChEBI" id="CHEBI:60240"/>
    </cofactor>
    <text evidence="1">Binds 1 divalent metal cation per subunit.</text>
</comment>
<sequence>MFRTGISKDIHKLIEGNYITLANQNIKCEFKVDAYSDGDVLLHAICEALLGALGLSDLGTYYNSKTKPQGFSSLEIAQDVIQHLQEANYKISNIDTIIILDKPNLKKHKELLKQSVANIFDLALNQISIKATTSENTATDVIEVISNVLIYKGEN</sequence>
<dbReference type="GO" id="GO:0016114">
    <property type="term" value="P:terpenoid biosynthetic process"/>
    <property type="evidence" value="ECO:0007669"/>
    <property type="project" value="InterPro"/>
</dbReference>
<comment type="catalytic activity">
    <reaction evidence="1 2">
        <text>4-CDP-2-C-methyl-D-erythritol 2-phosphate = 2-C-methyl-D-erythritol 2,4-cyclic diphosphate + CMP</text>
        <dbReference type="Rhea" id="RHEA:23864"/>
        <dbReference type="ChEBI" id="CHEBI:57919"/>
        <dbReference type="ChEBI" id="CHEBI:58483"/>
        <dbReference type="ChEBI" id="CHEBI:60377"/>
        <dbReference type="EC" id="4.6.1.12"/>
    </reaction>
</comment>
<name>W6A911_9MOLU</name>
<dbReference type="GO" id="GO:0008685">
    <property type="term" value="F:2-C-methyl-D-erythritol 2,4-cyclodiphosphate synthase activity"/>
    <property type="evidence" value="ECO:0007669"/>
    <property type="project" value="UniProtKB-UniRule"/>
</dbReference>
<comment type="function">
    <text evidence="1">Involved in the biosynthesis of isopentenyl diphosphate (IPP) and dimethylallyl diphosphate (DMAPP), two major building blocks of isoprenoid compounds. Catalyzes the conversion of 4-diphosphocytidyl-2-C-methyl-D-erythritol 2-phosphate (CDP-ME2P) to 2-C-methyl-D-erythritol 2,4-cyclodiphosphate (ME-CPP) with a corresponding release of cytidine 5-monophosphate (CMP).</text>
</comment>
<feature type="domain" description="2-C-methyl-D-erythritol 2,4-cyclodiphosphate synthase" evidence="3">
    <location>
        <begin position="2"/>
        <end position="146"/>
    </location>
</feature>
<protein>
    <recommendedName>
        <fullName evidence="1 2">2-C-methyl-D-erythritol 2,4-cyclodiphosphate synthase</fullName>
        <shortName evidence="1">MECDP-synthase</shortName>
        <shortName evidence="1">MECPP-synthase</shortName>
        <shortName evidence="1">MECPS</shortName>
        <ecNumber evidence="1 2">4.6.1.12</ecNumber>
    </recommendedName>
</protein>
<dbReference type="RefSeq" id="WP_025363602.1">
    <property type="nucleotide sequence ID" value="NZ_CP006681.1"/>
</dbReference>
<dbReference type="STRING" id="1276246.SCULI_v1c10400"/>
<dbReference type="eggNOG" id="COG0245">
    <property type="taxonomic scope" value="Bacteria"/>
</dbReference>
<dbReference type="CDD" id="cd00554">
    <property type="entry name" value="MECDP_synthase"/>
    <property type="match status" value="1"/>
</dbReference>
<dbReference type="EC" id="4.6.1.12" evidence="1 2"/>
<dbReference type="KEGG" id="scq:SCULI_v1c10400"/>
<evidence type="ECO:0000313" key="4">
    <source>
        <dbReference type="EMBL" id="AHI53380.1"/>
    </source>
</evidence>
<evidence type="ECO:0000256" key="1">
    <source>
        <dbReference type="HAMAP-Rule" id="MF_00107"/>
    </source>
</evidence>
<feature type="binding site" evidence="1">
    <location>
        <position position="11"/>
    </location>
    <ligand>
        <name>a divalent metal cation</name>
        <dbReference type="ChEBI" id="CHEBI:60240"/>
    </ligand>
</feature>
<dbReference type="HOGENOM" id="CLU_084630_2_1_14"/>
<evidence type="ECO:0000259" key="3">
    <source>
        <dbReference type="Pfam" id="PF02542"/>
    </source>
</evidence>
<dbReference type="AlphaFoldDB" id="W6A911"/>
<gene>
    <name evidence="1 4" type="primary">ispF</name>
    <name evidence="4" type="ORF">SCULI_v1c10400</name>
</gene>
<dbReference type="PANTHER" id="PTHR43181:SF1">
    <property type="entry name" value="2-C-METHYL-D-ERYTHRITOL 2,4-CYCLODIPHOSPHATE SYNTHASE, CHLOROPLASTIC"/>
    <property type="match status" value="1"/>
</dbReference>